<dbReference type="SUPFAM" id="SSF46785">
    <property type="entry name" value="Winged helix' DNA-binding domain"/>
    <property type="match status" value="1"/>
</dbReference>
<keyword evidence="15" id="KW-1185">Reference proteome</keyword>
<evidence type="ECO:0000256" key="10">
    <source>
        <dbReference type="ARBA" id="ARBA00022842"/>
    </source>
</evidence>
<evidence type="ECO:0000256" key="4">
    <source>
        <dbReference type="ARBA" id="ARBA00022527"/>
    </source>
</evidence>
<dbReference type="Proteomes" id="UP001217963">
    <property type="component" value="Chromosome IX"/>
</dbReference>
<dbReference type="Gene3D" id="1.10.510.10">
    <property type="entry name" value="Transferase(Phosphotransferase) domain 1"/>
    <property type="match status" value="1"/>
</dbReference>
<dbReference type="Gene3D" id="3.30.200.20">
    <property type="entry name" value="Phosphorylase Kinase, domain 1"/>
    <property type="match status" value="1"/>
</dbReference>
<dbReference type="PANTHER" id="PTHR45852">
    <property type="entry name" value="SER/THR-PROTEIN KINASE RIO2"/>
    <property type="match status" value="1"/>
</dbReference>
<name>A0ABY8CKW3_ENCHE</name>
<dbReference type="InterPro" id="IPR011009">
    <property type="entry name" value="Kinase-like_dom_sf"/>
</dbReference>
<dbReference type="InterPro" id="IPR015285">
    <property type="entry name" value="RIO2_wHTH_N"/>
</dbReference>
<dbReference type="InterPro" id="IPR018934">
    <property type="entry name" value="RIO_dom"/>
</dbReference>
<dbReference type="Pfam" id="PF01163">
    <property type="entry name" value="RIO1"/>
    <property type="match status" value="1"/>
</dbReference>
<dbReference type="EC" id="2.7.11.1" evidence="3"/>
<dbReference type="InterPro" id="IPR036390">
    <property type="entry name" value="WH_DNA-bd_sf"/>
</dbReference>
<proteinExistence type="inferred from homology"/>
<sequence>MRLKGKTAGYKFLISFNFHAPMKLITDGVWSLSKEHLKILKTAERCMKSHTTIPFDTLKHRSQIRGNFMEHAIDLCKLKFLSYVENGYKLTYSGHDCLAINSLRLRGLEMMGDKIGVGKESDIYLGVYCGKDSILKFHRLGRSSFRNVRKNREYASERVDWLGLSKTSCKREVAYLEKFKDMNVPAVLDYDRHVIVQELLDYLPLYKTCVSDVSTIFWLMIEFIKDLWRRGYVHGDFNEFNVLVKDDIKVIDFPQCIRNSDERAVHYLRRDFECVLTYFKKKYRYEPEYGLDTFMSELGIEDHPCKSHGTTPEDLSTFSADEGDIQKEERLLESRIEEVSIFSHEG</sequence>
<protein>
    <recommendedName>
        <fullName evidence="3">non-specific serine/threonine protein kinase</fullName>
        <ecNumber evidence="3">2.7.11.1</ecNumber>
    </recommendedName>
</protein>
<dbReference type="EMBL" id="CP119070">
    <property type="protein sequence ID" value="WEL39538.1"/>
    <property type="molecule type" value="Genomic_DNA"/>
</dbReference>
<keyword evidence="10" id="KW-0460">Magnesium</keyword>
<comment type="catalytic activity">
    <reaction evidence="11">
        <text>L-threonyl-[protein] + ATP = O-phospho-L-threonyl-[protein] + ADP + H(+)</text>
        <dbReference type="Rhea" id="RHEA:46608"/>
        <dbReference type="Rhea" id="RHEA-COMP:11060"/>
        <dbReference type="Rhea" id="RHEA-COMP:11605"/>
        <dbReference type="ChEBI" id="CHEBI:15378"/>
        <dbReference type="ChEBI" id="CHEBI:30013"/>
        <dbReference type="ChEBI" id="CHEBI:30616"/>
        <dbReference type="ChEBI" id="CHEBI:61977"/>
        <dbReference type="ChEBI" id="CHEBI:456216"/>
        <dbReference type="EC" id="2.7.11.1"/>
    </reaction>
</comment>
<dbReference type="InterPro" id="IPR018935">
    <property type="entry name" value="RIO_kinase_CS"/>
</dbReference>
<evidence type="ECO:0000256" key="1">
    <source>
        <dbReference type="ARBA" id="ARBA00001946"/>
    </source>
</evidence>
<dbReference type="GO" id="GO:0016301">
    <property type="term" value="F:kinase activity"/>
    <property type="evidence" value="ECO:0007669"/>
    <property type="project" value="UniProtKB-KW"/>
</dbReference>
<evidence type="ECO:0000256" key="9">
    <source>
        <dbReference type="ARBA" id="ARBA00022840"/>
    </source>
</evidence>
<comment type="similarity">
    <text evidence="2">Belongs to the protein kinase superfamily. RIO-type Ser/Thr kinase family.</text>
</comment>
<keyword evidence="9" id="KW-0067">ATP-binding</keyword>
<accession>A0ABY8CKW3</accession>
<dbReference type="PROSITE" id="PS01245">
    <property type="entry name" value="RIO1"/>
    <property type="match status" value="1"/>
</dbReference>
<evidence type="ECO:0000256" key="8">
    <source>
        <dbReference type="ARBA" id="ARBA00022777"/>
    </source>
</evidence>
<evidence type="ECO:0000256" key="12">
    <source>
        <dbReference type="ARBA" id="ARBA00048679"/>
    </source>
</evidence>
<evidence type="ECO:0000256" key="2">
    <source>
        <dbReference type="ARBA" id="ARBA00009196"/>
    </source>
</evidence>
<dbReference type="InterPro" id="IPR000687">
    <property type="entry name" value="RIO_kinase"/>
</dbReference>
<evidence type="ECO:0000313" key="15">
    <source>
        <dbReference type="Proteomes" id="UP001217963"/>
    </source>
</evidence>
<dbReference type="PANTHER" id="PTHR45852:SF1">
    <property type="entry name" value="SERINE_THREONINE-PROTEIN KINASE RIO2"/>
    <property type="match status" value="1"/>
</dbReference>
<organism evidence="14 15">
    <name type="scientific">Encephalitozoon hellem</name>
    <name type="common">Microsporidian parasite</name>
    <dbReference type="NCBI Taxonomy" id="27973"/>
    <lineage>
        <taxon>Eukaryota</taxon>
        <taxon>Fungi</taxon>
        <taxon>Fungi incertae sedis</taxon>
        <taxon>Microsporidia</taxon>
        <taxon>Unikaryonidae</taxon>
        <taxon>Encephalitozoon</taxon>
    </lineage>
</organism>
<reference evidence="14 15" key="1">
    <citation type="submission" date="2023-02" db="EMBL/GenBank/DDBJ databases">
        <title>Encephalitozoon hellem ATCC 50451 complete genome.</title>
        <authorList>
            <person name="Mascarenhas dos Santos A.C."/>
            <person name="Julian A.T."/>
            <person name="Pombert J.-F."/>
        </authorList>
    </citation>
    <scope>NUCLEOTIDE SEQUENCE [LARGE SCALE GENOMIC DNA]</scope>
    <source>
        <strain evidence="14 15">ATCC 50451</strain>
    </source>
</reference>
<dbReference type="Gene3D" id="1.10.10.10">
    <property type="entry name" value="Winged helix-like DNA-binding domain superfamily/Winged helix DNA-binding domain"/>
    <property type="match status" value="1"/>
</dbReference>
<feature type="domain" description="RIO kinase" evidence="13">
    <location>
        <begin position="86"/>
        <end position="296"/>
    </location>
</feature>
<dbReference type="InterPro" id="IPR036388">
    <property type="entry name" value="WH-like_DNA-bd_sf"/>
</dbReference>
<keyword evidence="7" id="KW-0547">Nucleotide-binding</keyword>
<evidence type="ECO:0000256" key="7">
    <source>
        <dbReference type="ARBA" id="ARBA00022741"/>
    </source>
</evidence>
<evidence type="ECO:0000256" key="5">
    <source>
        <dbReference type="ARBA" id="ARBA00022679"/>
    </source>
</evidence>
<dbReference type="Pfam" id="PF09202">
    <property type="entry name" value="Rio2_N"/>
    <property type="match status" value="1"/>
</dbReference>
<keyword evidence="4" id="KW-0723">Serine/threonine-protein kinase</keyword>
<keyword evidence="6" id="KW-0479">Metal-binding</keyword>
<gene>
    <name evidence="14" type="ORF">PFJ87_09g01670</name>
</gene>
<dbReference type="SUPFAM" id="SSF56112">
    <property type="entry name" value="Protein kinase-like (PK-like)"/>
    <property type="match status" value="1"/>
</dbReference>
<dbReference type="CDD" id="cd05144">
    <property type="entry name" value="RIO2_C"/>
    <property type="match status" value="1"/>
</dbReference>
<evidence type="ECO:0000256" key="6">
    <source>
        <dbReference type="ARBA" id="ARBA00022723"/>
    </source>
</evidence>
<comment type="cofactor">
    <cofactor evidence="1">
        <name>Mg(2+)</name>
        <dbReference type="ChEBI" id="CHEBI:18420"/>
    </cofactor>
</comment>
<evidence type="ECO:0000313" key="14">
    <source>
        <dbReference type="EMBL" id="WEL39538.1"/>
    </source>
</evidence>
<dbReference type="SMART" id="SM00090">
    <property type="entry name" value="RIO"/>
    <property type="match status" value="1"/>
</dbReference>
<keyword evidence="5" id="KW-0808">Transferase</keyword>
<keyword evidence="8 14" id="KW-0418">Kinase</keyword>
<comment type="catalytic activity">
    <reaction evidence="12">
        <text>L-seryl-[protein] + ATP = O-phospho-L-seryl-[protein] + ADP + H(+)</text>
        <dbReference type="Rhea" id="RHEA:17989"/>
        <dbReference type="Rhea" id="RHEA-COMP:9863"/>
        <dbReference type="Rhea" id="RHEA-COMP:11604"/>
        <dbReference type="ChEBI" id="CHEBI:15378"/>
        <dbReference type="ChEBI" id="CHEBI:29999"/>
        <dbReference type="ChEBI" id="CHEBI:30616"/>
        <dbReference type="ChEBI" id="CHEBI:83421"/>
        <dbReference type="ChEBI" id="CHEBI:456216"/>
        <dbReference type="EC" id="2.7.11.1"/>
    </reaction>
</comment>
<dbReference type="InterPro" id="IPR030484">
    <property type="entry name" value="Rio2"/>
</dbReference>
<evidence type="ECO:0000256" key="11">
    <source>
        <dbReference type="ARBA" id="ARBA00047899"/>
    </source>
</evidence>
<evidence type="ECO:0000259" key="13">
    <source>
        <dbReference type="SMART" id="SM00090"/>
    </source>
</evidence>
<evidence type="ECO:0000256" key="3">
    <source>
        <dbReference type="ARBA" id="ARBA00012513"/>
    </source>
</evidence>